<sequence length="440" mass="47417">MTDAQSDWKFETIQIHAGAAPDPVTKARATPIYQTTSYVFDNTEHAKNLFALAEFGNIYTRIQNPTQDVVEQRMAALEGGTGALLLASGQAASTFSILNIAQAGDHIVSSSSIYGGTYNLFKYTLAKLGIEVTFVEDQDDLEEWRRAIRPNTKALFAETIGNPRINVLDISGVADVAHSNDVPLIVDNTIATPYLIRPLDHGADIVVHSATKFLGGHGTVIGGVIVDGGKFEWSKHVDKFPGLTEPDPSYHGASYTTVLGDSIAYIIKARVQLLRDLGSAIAPASAWQLIQGIETLSLRIERHVQNAQEIAEWLEAHPDIASVSYSGLPSSPWYEKANHYAPKGVGAVLSFELKGGADAGRAFVNSLQLFSHLANIGDVRSLVIHPASTTHSQLSPEQQLTAGVTPGLVRLSVGLENLDDLKADLEQAFTTAREVTQAAR</sequence>
<dbReference type="EMBL" id="CP061169">
    <property type="protein sequence ID" value="QPZ37278.1"/>
    <property type="molecule type" value="Genomic_DNA"/>
</dbReference>
<organism evidence="6 7">
    <name type="scientific">Paramicrobacterium chengjingii</name>
    <dbReference type="NCBI Taxonomy" id="2769067"/>
    <lineage>
        <taxon>Bacteria</taxon>
        <taxon>Bacillati</taxon>
        <taxon>Actinomycetota</taxon>
        <taxon>Actinomycetes</taxon>
        <taxon>Micrococcales</taxon>
        <taxon>Microbacteriaceae</taxon>
        <taxon>Paramicrobacterium</taxon>
    </lineage>
</organism>
<dbReference type="PROSITE" id="PS00868">
    <property type="entry name" value="CYS_MET_METAB_PP"/>
    <property type="match status" value="1"/>
</dbReference>
<reference evidence="6 7" key="1">
    <citation type="submission" date="2020-12" db="EMBL/GenBank/DDBJ databases">
        <title>Microbacterium sp. HY060.</title>
        <authorList>
            <person name="Zhou J."/>
        </authorList>
    </citation>
    <scope>NUCLEOTIDE SEQUENCE [LARGE SCALE GENOMIC DNA]</scope>
    <source>
        <strain evidence="6 7">HY60</strain>
    </source>
</reference>
<dbReference type="Pfam" id="PF01053">
    <property type="entry name" value="Cys_Met_Meta_PP"/>
    <property type="match status" value="1"/>
</dbReference>
<dbReference type="PIRSF" id="PIRSF001434">
    <property type="entry name" value="CGS"/>
    <property type="match status" value="1"/>
</dbReference>
<keyword evidence="4 5" id="KW-0663">Pyridoxal phosphate</keyword>
<evidence type="ECO:0000256" key="5">
    <source>
        <dbReference type="RuleBase" id="RU362118"/>
    </source>
</evidence>
<protein>
    <submittedName>
        <fullName evidence="6">Bifunctional o-acetylhomoserine/o-acetylserine sulfhydrylase</fullName>
    </submittedName>
</protein>
<dbReference type="PANTHER" id="PTHR43797:SF2">
    <property type="entry name" value="HOMOCYSTEINE_CYSTEINE SYNTHASE"/>
    <property type="match status" value="1"/>
</dbReference>
<evidence type="ECO:0000256" key="1">
    <source>
        <dbReference type="ARBA" id="ARBA00001933"/>
    </source>
</evidence>
<dbReference type="InterPro" id="IPR006235">
    <property type="entry name" value="OAc-hSer/O-AcSer_sulfhydrylase"/>
</dbReference>
<dbReference type="Gene3D" id="3.40.640.10">
    <property type="entry name" value="Type I PLP-dependent aspartate aminotransferase-like (Major domain)"/>
    <property type="match status" value="1"/>
</dbReference>
<dbReference type="PANTHER" id="PTHR43797">
    <property type="entry name" value="HOMOCYSTEINE/CYSTEINE SYNTHASE"/>
    <property type="match status" value="1"/>
</dbReference>
<dbReference type="NCBIfam" id="TIGR01326">
    <property type="entry name" value="OAH_OAS_sulfhy"/>
    <property type="match status" value="1"/>
</dbReference>
<name>A0ABX6YEW8_9MICO</name>
<dbReference type="InterPro" id="IPR000277">
    <property type="entry name" value="Cys/Met-Metab_PyrdxlP-dep_enz"/>
</dbReference>
<keyword evidence="7" id="KW-1185">Reference proteome</keyword>
<dbReference type="NCBIfam" id="NF005872">
    <property type="entry name" value="PRK07812.1"/>
    <property type="match status" value="1"/>
</dbReference>
<evidence type="ECO:0000256" key="4">
    <source>
        <dbReference type="ARBA" id="ARBA00022898"/>
    </source>
</evidence>
<dbReference type="InterPro" id="IPR015421">
    <property type="entry name" value="PyrdxlP-dep_Trfase_major"/>
</dbReference>
<comment type="similarity">
    <text evidence="2 5">Belongs to the trans-sulfuration enzymes family.</text>
</comment>
<gene>
    <name evidence="6" type="ORF">HCR76_10485</name>
</gene>
<evidence type="ECO:0000313" key="7">
    <source>
        <dbReference type="Proteomes" id="UP000662814"/>
    </source>
</evidence>
<keyword evidence="3" id="KW-0808">Transferase</keyword>
<dbReference type="Proteomes" id="UP000662814">
    <property type="component" value="Chromosome"/>
</dbReference>
<dbReference type="InterPro" id="IPR054542">
    <property type="entry name" value="Cys_met_metab_PP"/>
</dbReference>
<dbReference type="CDD" id="cd00614">
    <property type="entry name" value="CGS_like"/>
    <property type="match status" value="1"/>
</dbReference>
<dbReference type="InterPro" id="IPR015422">
    <property type="entry name" value="PyrdxlP-dep_Trfase_small"/>
</dbReference>
<evidence type="ECO:0000313" key="6">
    <source>
        <dbReference type="EMBL" id="QPZ37278.1"/>
    </source>
</evidence>
<comment type="cofactor">
    <cofactor evidence="1 5">
        <name>pyridoxal 5'-phosphate</name>
        <dbReference type="ChEBI" id="CHEBI:597326"/>
    </cofactor>
</comment>
<dbReference type="Gene3D" id="3.90.1150.10">
    <property type="entry name" value="Aspartate Aminotransferase, domain 1"/>
    <property type="match status" value="1"/>
</dbReference>
<dbReference type="SUPFAM" id="SSF53383">
    <property type="entry name" value="PLP-dependent transferases"/>
    <property type="match status" value="1"/>
</dbReference>
<dbReference type="InterPro" id="IPR015424">
    <property type="entry name" value="PyrdxlP-dep_Trfase"/>
</dbReference>
<dbReference type="RefSeq" id="WP_166992362.1">
    <property type="nucleotide sequence ID" value="NZ_CP061169.1"/>
</dbReference>
<proteinExistence type="inferred from homology"/>
<evidence type="ECO:0000256" key="2">
    <source>
        <dbReference type="ARBA" id="ARBA00009077"/>
    </source>
</evidence>
<accession>A0ABX6YEW8</accession>
<evidence type="ECO:0000256" key="3">
    <source>
        <dbReference type="ARBA" id="ARBA00022679"/>
    </source>
</evidence>